<organism evidence="3 4">
    <name type="scientific">Pseudochryseolinea flava</name>
    <dbReference type="NCBI Taxonomy" id="2059302"/>
    <lineage>
        <taxon>Bacteria</taxon>
        <taxon>Pseudomonadati</taxon>
        <taxon>Bacteroidota</taxon>
        <taxon>Cytophagia</taxon>
        <taxon>Cytophagales</taxon>
        <taxon>Fulvivirgaceae</taxon>
        <taxon>Pseudochryseolinea</taxon>
    </lineage>
</organism>
<dbReference type="Proteomes" id="UP000251889">
    <property type="component" value="Unassembled WGS sequence"/>
</dbReference>
<dbReference type="OrthoDB" id="286778at2"/>
<feature type="region of interest" description="Disordered" evidence="1">
    <location>
        <begin position="1"/>
        <end position="23"/>
    </location>
</feature>
<keyword evidence="4" id="KW-1185">Reference proteome</keyword>
<dbReference type="PANTHER" id="PTHR36505">
    <property type="entry name" value="BLR1072 PROTEIN"/>
    <property type="match status" value="1"/>
</dbReference>
<gene>
    <name evidence="3" type="ORF">DQQ10_05525</name>
</gene>
<evidence type="ECO:0000313" key="3">
    <source>
        <dbReference type="EMBL" id="RAW02016.1"/>
    </source>
</evidence>
<feature type="compositionally biased region" description="Polar residues" evidence="1">
    <location>
        <begin position="1"/>
        <end position="17"/>
    </location>
</feature>
<sequence>MEQINNQNALDNTTGKNHTGKEANKPVRILTAKSIIGDKISNCADEDLGSIEDIMLNIDEGRIEYVIIAFGGFIGMNKKYFAVPFAALTIDTKNHAFVFDQSRSVFENDPGFDKKHWPDANFHTTRSRNYGGFMGANTGSDH</sequence>
<evidence type="ECO:0000313" key="4">
    <source>
        <dbReference type="Proteomes" id="UP000251889"/>
    </source>
</evidence>
<evidence type="ECO:0000256" key="1">
    <source>
        <dbReference type="SAM" id="MobiDB-lite"/>
    </source>
</evidence>
<accession>A0A364Y4U5</accession>
<reference evidence="3 4" key="1">
    <citation type="submission" date="2018-06" db="EMBL/GenBank/DDBJ databases">
        <title>Chryseolinea flavus sp. nov., a member of the phylum Bacteroidetes isolated from soil.</title>
        <authorList>
            <person name="Li Y."/>
            <person name="Wang J."/>
        </authorList>
    </citation>
    <scope>NUCLEOTIDE SEQUENCE [LARGE SCALE GENOMIC DNA]</scope>
    <source>
        <strain evidence="3 4">SDU1-6</strain>
    </source>
</reference>
<dbReference type="EMBL" id="QMFY01000002">
    <property type="protein sequence ID" value="RAW02016.1"/>
    <property type="molecule type" value="Genomic_DNA"/>
</dbReference>
<comment type="caution">
    <text evidence="3">The sequence shown here is derived from an EMBL/GenBank/DDBJ whole genome shotgun (WGS) entry which is preliminary data.</text>
</comment>
<dbReference type="SUPFAM" id="SSF50346">
    <property type="entry name" value="PRC-barrel domain"/>
    <property type="match status" value="1"/>
</dbReference>
<feature type="domain" description="PRC-barrel" evidence="2">
    <location>
        <begin position="32"/>
        <end position="103"/>
    </location>
</feature>
<dbReference type="Pfam" id="PF05239">
    <property type="entry name" value="PRC"/>
    <property type="match status" value="1"/>
</dbReference>
<dbReference type="InterPro" id="IPR027275">
    <property type="entry name" value="PRC-brl_dom"/>
</dbReference>
<name>A0A364Y4U5_9BACT</name>
<dbReference type="AlphaFoldDB" id="A0A364Y4U5"/>
<dbReference type="InterPro" id="IPR011033">
    <property type="entry name" value="PRC_barrel-like_sf"/>
</dbReference>
<proteinExistence type="predicted"/>
<protein>
    <submittedName>
        <fullName evidence="3">PRC-barrel domain containing protein</fullName>
    </submittedName>
</protein>
<dbReference type="PANTHER" id="PTHR36505:SF1">
    <property type="entry name" value="BLR1072 PROTEIN"/>
    <property type="match status" value="1"/>
</dbReference>
<dbReference type="Gene3D" id="2.30.30.240">
    <property type="entry name" value="PRC-barrel domain"/>
    <property type="match status" value="1"/>
</dbReference>
<evidence type="ECO:0000259" key="2">
    <source>
        <dbReference type="Pfam" id="PF05239"/>
    </source>
</evidence>
<dbReference type="RefSeq" id="WP_112745841.1">
    <property type="nucleotide sequence ID" value="NZ_QMFY01000002.1"/>
</dbReference>